<evidence type="ECO:0000256" key="2">
    <source>
        <dbReference type="HAMAP-Rule" id="MF_01527"/>
    </source>
</evidence>
<dbReference type="KEGG" id="taz:TREAZ_3329"/>
<dbReference type="Proteomes" id="UP000009222">
    <property type="component" value="Chromosome"/>
</dbReference>
<protein>
    <recommendedName>
        <fullName evidence="2">GTP cyclohydrolase FolE2</fullName>
        <ecNumber evidence="2">3.5.4.16</ecNumber>
    </recommendedName>
</protein>
<reference evidence="3 4" key="2">
    <citation type="journal article" date="2011" name="ISME J.">
        <title>RNA-seq reveals cooperative metabolic interactions between two termite-gut spirochete species in co-culture.</title>
        <authorList>
            <person name="Rosenthal A.Z."/>
            <person name="Matson E.G."/>
            <person name="Eldar A."/>
            <person name="Leadbetter J.R."/>
        </authorList>
    </citation>
    <scope>NUCLEOTIDE SEQUENCE [LARGE SCALE GENOMIC DNA]</scope>
    <source>
        <strain evidence="4">ATCC BAA-888 / DSM 13862 / ZAS-9</strain>
    </source>
</reference>
<dbReference type="Gene3D" id="3.10.270.10">
    <property type="entry name" value="Urate Oxidase"/>
    <property type="match status" value="1"/>
</dbReference>
<dbReference type="STRING" id="545695.TREAZ_3329"/>
<comment type="similarity">
    <text evidence="2">Belongs to the GTP cyclohydrolase IV family.</text>
</comment>
<dbReference type="PANTHER" id="PTHR36445:SF1">
    <property type="entry name" value="GTP CYCLOHYDROLASE MPTA"/>
    <property type="match status" value="1"/>
</dbReference>
<name>F5Y8J0_LEAAZ</name>
<dbReference type="EMBL" id="CP001841">
    <property type="protein sequence ID" value="AEF82725.1"/>
    <property type="molecule type" value="Genomic_DNA"/>
</dbReference>
<dbReference type="Pfam" id="PF02649">
    <property type="entry name" value="GCHY-1"/>
    <property type="match status" value="1"/>
</dbReference>
<dbReference type="GO" id="GO:0003934">
    <property type="term" value="F:GTP cyclohydrolase I activity"/>
    <property type="evidence" value="ECO:0007669"/>
    <property type="project" value="UniProtKB-UniRule"/>
</dbReference>
<evidence type="ECO:0000313" key="4">
    <source>
        <dbReference type="Proteomes" id="UP000009222"/>
    </source>
</evidence>
<dbReference type="InterPro" id="IPR022838">
    <property type="entry name" value="GTP_cyclohydrolase_FolE2"/>
</dbReference>
<evidence type="ECO:0000313" key="3">
    <source>
        <dbReference type="EMBL" id="AEF82725.1"/>
    </source>
</evidence>
<dbReference type="InParanoid" id="F5Y8J0"/>
<comment type="function">
    <text evidence="2">Converts GTP to 7,8-dihydroneopterin triphosphate.</text>
</comment>
<dbReference type="RefSeq" id="WP_015712239.1">
    <property type="nucleotide sequence ID" value="NC_015577.1"/>
</dbReference>
<keyword evidence="1 2" id="KW-0378">Hydrolase</keyword>
<keyword evidence="4" id="KW-1185">Reference proteome</keyword>
<dbReference type="PANTHER" id="PTHR36445">
    <property type="entry name" value="GTP CYCLOHYDROLASE MPTA"/>
    <property type="match status" value="1"/>
</dbReference>
<dbReference type="HOGENOM" id="CLU_062816_1_1_12"/>
<sequence length="274" mass="31372">MKDLKTIPDVQNQADHRDVPLAKVGIKGLEYPITVLDRENKIQHTSAKVDLYADLPRHFKGTHMSRFIEIFHQYREDLSMPRFLDMLNAIRKELEAESAFGSLNFPYFIEKKAPISGLPGIMSYQCRYQGWVNRQDSGNSSRKGKHFTVAVSVPVTTVCPCSKAISDRGAHNQRGIVTVELELGPFFWIEDIIALVEKAASSPVYSLLKREDEKFITEQAYDNPKFVEDLVRDVYIDIKGLNQFPRFSVEAENFESIHNHSAFAYAEFGEHNRE</sequence>
<dbReference type="GO" id="GO:0046654">
    <property type="term" value="P:tetrahydrofolate biosynthetic process"/>
    <property type="evidence" value="ECO:0007669"/>
    <property type="project" value="UniProtKB-UniRule"/>
</dbReference>
<dbReference type="eggNOG" id="COG1469">
    <property type="taxonomic scope" value="Bacteria"/>
</dbReference>
<feature type="site" description="May be catalytically important" evidence="2">
    <location>
        <position position="159"/>
    </location>
</feature>
<dbReference type="EC" id="3.5.4.16" evidence="2"/>
<evidence type="ECO:0000256" key="1">
    <source>
        <dbReference type="ARBA" id="ARBA00022801"/>
    </source>
</evidence>
<proteinExistence type="inferred from homology"/>
<dbReference type="UniPathway" id="UPA00848">
    <property type="reaction ID" value="UER00151"/>
</dbReference>
<dbReference type="FunCoup" id="F5Y8J0">
    <property type="interactions" value="77"/>
</dbReference>
<reference evidence="4" key="1">
    <citation type="submission" date="2009-12" db="EMBL/GenBank/DDBJ databases">
        <title>Complete sequence of Treponema azotonutricium strain ZAS-9.</title>
        <authorList>
            <person name="Tetu S.G."/>
            <person name="Matson E."/>
            <person name="Ren Q."/>
            <person name="Seshadri R."/>
            <person name="Elbourne L."/>
            <person name="Hassan K.A."/>
            <person name="Durkin A."/>
            <person name="Radune D."/>
            <person name="Mohamoud Y."/>
            <person name="Shay R."/>
            <person name="Jin S."/>
            <person name="Zhang X."/>
            <person name="Lucey K."/>
            <person name="Ballor N.R."/>
            <person name="Ottesen E."/>
            <person name="Rosenthal R."/>
            <person name="Allen A."/>
            <person name="Leadbetter J.R."/>
            <person name="Paulsen I.T."/>
        </authorList>
    </citation>
    <scope>NUCLEOTIDE SEQUENCE [LARGE SCALE GENOMIC DNA]</scope>
    <source>
        <strain evidence="4">ATCC BAA-888 / DSM 13862 / ZAS-9</strain>
    </source>
</reference>
<dbReference type="NCBIfam" id="NF010200">
    <property type="entry name" value="PRK13674.1-1"/>
    <property type="match status" value="1"/>
</dbReference>
<organism evidence="3 4">
    <name type="scientific">Leadbettera azotonutricia (strain ATCC BAA-888 / DSM 13862 / ZAS-9)</name>
    <name type="common">Treponema azotonutricium</name>
    <dbReference type="NCBI Taxonomy" id="545695"/>
    <lineage>
        <taxon>Bacteria</taxon>
        <taxon>Pseudomonadati</taxon>
        <taxon>Spirochaetota</taxon>
        <taxon>Spirochaetia</taxon>
        <taxon>Spirochaetales</taxon>
        <taxon>Breznakiellaceae</taxon>
        <taxon>Leadbettera</taxon>
    </lineage>
</organism>
<dbReference type="HAMAP" id="MF_01527_B">
    <property type="entry name" value="GTP_cyclohydrol_B"/>
    <property type="match status" value="1"/>
</dbReference>
<comment type="catalytic activity">
    <reaction evidence="2">
        <text>GTP + H2O = 7,8-dihydroneopterin 3'-triphosphate + formate + H(+)</text>
        <dbReference type="Rhea" id="RHEA:17473"/>
        <dbReference type="ChEBI" id="CHEBI:15377"/>
        <dbReference type="ChEBI" id="CHEBI:15378"/>
        <dbReference type="ChEBI" id="CHEBI:15740"/>
        <dbReference type="ChEBI" id="CHEBI:37565"/>
        <dbReference type="ChEBI" id="CHEBI:58462"/>
        <dbReference type="EC" id="3.5.4.16"/>
    </reaction>
</comment>
<dbReference type="InterPro" id="IPR003801">
    <property type="entry name" value="GTP_cyclohydrolase_FolE2/MptA"/>
</dbReference>
<accession>F5Y8J0</accession>
<gene>
    <name evidence="2" type="primary">folE2</name>
    <name evidence="3" type="ordered locus">TREAZ_3329</name>
</gene>
<comment type="pathway">
    <text evidence="2">Cofactor biosynthesis; 7,8-dihydroneopterin triphosphate biosynthesis; 7,8-dihydroneopterin triphosphate from GTP: step 1/1.</text>
</comment>
<dbReference type="AlphaFoldDB" id="F5Y8J0"/>